<dbReference type="RefSeq" id="WP_379853689.1">
    <property type="nucleotide sequence ID" value="NZ_JBHZPZ010000003.1"/>
</dbReference>
<comment type="caution">
    <text evidence="1">The sequence shown here is derived from an EMBL/GenBank/DDBJ whole genome shotgun (WGS) entry which is preliminary data.</text>
</comment>
<name>A0ABW6HSQ7_9FLAO</name>
<keyword evidence="2" id="KW-1185">Reference proteome</keyword>
<evidence type="ECO:0008006" key="3">
    <source>
        <dbReference type="Google" id="ProtNLM"/>
    </source>
</evidence>
<reference evidence="1 2" key="1">
    <citation type="submission" date="2024-06" db="EMBL/GenBank/DDBJ databases">
        <title>Flavobacterium spp. isolated from glacier.</title>
        <authorList>
            <person name="Han D."/>
        </authorList>
    </citation>
    <scope>NUCLEOTIDE SEQUENCE [LARGE SCALE GENOMIC DNA]</scope>
    <source>
        <strain evidence="1 2">LS2P90</strain>
    </source>
</reference>
<dbReference type="Proteomes" id="UP001600109">
    <property type="component" value="Unassembled WGS sequence"/>
</dbReference>
<gene>
    <name evidence="1" type="ORF">ACFX5E_03005</name>
</gene>
<sequence length="80" mass="8497">MTVLFTLDSCTTDTPVVSGDTIGKADAKNEIHYYTPKKGDTVLAIKSLSANTGTTESLMAIDPDWKILVGHIIDSSGSTH</sequence>
<dbReference type="EMBL" id="JBHZPZ010000003">
    <property type="protein sequence ID" value="MFE3867039.1"/>
    <property type="molecule type" value="Genomic_DNA"/>
</dbReference>
<protein>
    <recommendedName>
        <fullName evidence="3">LysM domain-containing protein</fullName>
    </recommendedName>
</protein>
<accession>A0ABW6HSQ7</accession>
<organism evidence="1 2">
    <name type="scientific">Flavobacterium xylosi</name>
    <dbReference type="NCBI Taxonomy" id="3230415"/>
    <lineage>
        <taxon>Bacteria</taxon>
        <taxon>Pseudomonadati</taxon>
        <taxon>Bacteroidota</taxon>
        <taxon>Flavobacteriia</taxon>
        <taxon>Flavobacteriales</taxon>
        <taxon>Flavobacteriaceae</taxon>
        <taxon>Flavobacterium</taxon>
    </lineage>
</organism>
<proteinExistence type="predicted"/>
<evidence type="ECO:0000313" key="1">
    <source>
        <dbReference type="EMBL" id="MFE3867039.1"/>
    </source>
</evidence>
<evidence type="ECO:0000313" key="2">
    <source>
        <dbReference type="Proteomes" id="UP001600109"/>
    </source>
</evidence>